<feature type="compositionally biased region" description="Acidic residues" evidence="1">
    <location>
        <begin position="233"/>
        <end position="260"/>
    </location>
</feature>
<feature type="compositionally biased region" description="Basic and acidic residues" evidence="1">
    <location>
        <begin position="98"/>
        <end position="109"/>
    </location>
</feature>
<evidence type="ECO:0000313" key="2">
    <source>
        <dbReference type="EMBL" id="VWP01992.1"/>
    </source>
</evidence>
<feature type="region of interest" description="Disordered" evidence="1">
    <location>
        <begin position="22"/>
        <end position="167"/>
    </location>
</feature>
<evidence type="ECO:0000256" key="1">
    <source>
        <dbReference type="SAM" id="MobiDB-lite"/>
    </source>
</evidence>
<name>A0A5K1K6G8_9APHY</name>
<feature type="region of interest" description="Disordered" evidence="1">
    <location>
        <begin position="326"/>
        <end position="388"/>
    </location>
</feature>
<proteinExistence type="predicted"/>
<feature type="compositionally biased region" description="Acidic residues" evidence="1">
    <location>
        <begin position="70"/>
        <end position="94"/>
    </location>
</feature>
<dbReference type="EMBL" id="LR729840">
    <property type="protein sequence ID" value="VWP01992.1"/>
    <property type="molecule type" value="Genomic_DNA"/>
</dbReference>
<protein>
    <submittedName>
        <fullName evidence="2">Uncharacterized protein</fullName>
    </submittedName>
</protein>
<gene>
    <name evidence="2" type="primary">I1RME6</name>
</gene>
<feature type="compositionally biased region" description="Acidic residues" evidence="1">
    <location>
        <begin position="363"/>
        <end position="388"/>
    </location>
</feature>
<sequence length="388" mass="43031">MNVNPRRRTTVHDLAALRLHRDGTRVANSDSNSSSRRAKYTLRDARGNWVAKDAGGLGTVPLRPTVSQPPEDEQDDDGGGSELEVDGQLAEEEGVFPKADKGKGRARESGDEEGEIAVDSRAGKRRRFDEDFSYLDPGALPDLASAPSGEDPHSHPAEEDSGTFPVPSADLLKCLHYFATTYYTAMGQLYDASREFRKERKKRRAQKLEKTEATSSSPLSAGQEFNDPLSGSGEEDFEFDENEEGEEDEEVDEEEEEERGEGDKKRSKARERRPRGPQHVTKDMYKLFDGSALMALGMLLQEHVAEVLQPNVPEGWDQEFALAERDRRAAEKRARRAREMRNQRRAVKTKGSEQPETGSGGEGGEEGPQEQEGIELSDCDSSDSVGDE</sequence>
<accession>A0A5K1K6G8</accession>
<organism evidence="2">
    <name type="scientific">Ganoderma boninense</name>
    <dbReference type="NCBI Taxonomy" id="34458"/>
    <lineage>
        <taxon>Eukaryota</taxon>
        <taxon>Fungi</taxon>
        <taxon>Dikarya</taxon>
        <taxon>Basidiomycota</taxon>
        <taxon>Agaricomycotina</taxon>
        <taxon>Agaricomycetes</taxon>
        <taxon>Polyporales</taxon>
        <taxon>Polyporaceae</taxon>
        <taxon>Ganoderma</taxon>
    </lineage>
</organism>
<feature type="compositionally biased region" description="Basic and acidic residues" evidence="1">
    <location>
        <begin position="326"/>
        <end position="342"/>
    </location>
</feature>
<feature type="compositionally biased region" description="Basic residues" evidence="1">
    <location>
        <begin position="265"/>
        <end position="276"/>
    </location>
</feature>
<reference evidence="2" key="1">
    <citation type="submission" date="2019-10" db="EMBL/GenBank/DDBJ databases">
        <authorList>
            <person name="Nor Muhammad N."/>
        </authorList>
    </citation>
    <scope>NUCLEOTIDE SEQUENCE</scope>
</reference>
<dbReference type="AlphaFoldDB" id="A0A5K1K6G8"/>
<feature type="region of interest" description="Disordered" evidence="1">
    <location>
        <begin position="201"/>
        <end position="284"/>
    </location>
</feature>